<dbReference type="KEGG" id="poc:NCTC13071_01310"/>
<reference evidence="2 3" key="1">
    <citation type="submission" date="2018-12" db="EMBL/GenBank/DDBJ databases">
        <authorList>
            <consortium name="Pathogen Informatics"/>
        </authorList>
    </citation>
    <scope>NUCLEOTIDE SEQUENCE [LARGE SCALE GENOMIC DNA]</scope>
    <source>
        <strain evidence="2 3">NCTC13071</strain>
    </source>
</reference>
<evidence type="ECO:0000313" key="2">
    <source>
        <dbReference type="EMBL" id="VEH15310.1"/>
    </source>
</evidence>
<proteinExistence type="predicted"/>
<organism evidence="2 3">
    <name type="scientific">Segatella oris</name>
    <dbReference type="NCBI Taxonomy" id="28135"/>
    <lineage>
        <taxon>Bacteria</taxon>
        <taxon>Pseudomonadati</taxon>
        <taxon>Bacteroidota</taxon>
        <taxon>Bacteroidia</taxon>
        <taxon>Bacteroidales</taxon>
        <taxon>Prevotellaceae</taxon>
        <taxon>Segatella</taxon>
    </lineage>
</organism>
<gene>
    <name evidence="2" type="ORF">NCTC13071_01310</name>
</gene>
<protein>
    <submittedName>
        <fullName evidence="2">Uncharacterized protein</fullName>
    </submittedName>
</protein>
<dbReference type="EMBL" id="LR134384">
    <property type="protein sequence ID" value="VEH15310.1"/>
    <property type="molecule type" value="Genomic_DNA"/>
</dbReference>
<evidence type="ECO:0000256" key="1">
    <source>
        <dbReference type="SAM" id="Phobius"/>
    </source>
</evidence>
<keyword evidence="1" id="KW-1133">Transmembrane helix</keyword>
<evidence type="ECO:0000313" key="3">
    <source>
        <dbReference type="Proteomes" id="UP000274578"/>
    </source>
</evidence>
<sequence>MIKLKINSSFVIANLVVMPLISIFITYFFLRGNNDVYDYIDTYLKQSKVIKLTIPEKYEEKKSIINSVIQKGHITAEIIGNLYSIPPNIVNTSLS</sequence>
<keyword evidence="1" id="KW-0812">Transmembrane</keyword>
<dbReference type="AlphaFoldDB" id="A0A3S4ULN4"/>
<name>A0A3S4ULN4_9BACT</name>
<keyword evidence="1" id="KW-0472">Membrane</keyword>
<feature type="transmembrane region" description="Helical" evidence="1">
    <location>
        <begin position="12"/>
        <end position="30"/>
    </location>
</feature>
<accession>A0A3S4ULN4</accession>
<dbReference type="Proteomes" id="UP000274578">
    <property type="component" value="Chromosome 1"/>
</dbReference>